<proteinExistence type="predicted"/>
<sequence>MGKEDRKRLILKVLADGGFALPPVVIFRNAKLRGATFERRSVNNYLTELTEEGLVQKIDAEALDEGEIKEVDLSDEGYFIATDDGIDVAYDRD</sequence>
<keyword evidence="2" id="KW-1185">Reference proteome</keyword>
<evidence type="ECO:0008006" key="3">
    <source>
        <dbReference type="Google" id="ProtNLM"/>
    </source>
</evidence>
<protein>
    <recommendedName>
        <fullName evidence="3">MarR family transcriptional regulator</fullName>
    </recommendedName>
</protein>
<reference evidence="1 2" key="1">
    <citation type="journal article" date="2019" name="Int. J. Syst. Evol. Microbiol.">
        <title>The Global Catalogue of Microorganisms (GCM) 10K type strain sequencing project: providing services to taxonomists for standard genome sequencing and annotation.</title>
        <authorList>
            <consortium name="The Broad Institute Genomics Platform"/>
            <consortium name="The Broad Institute Genome Sequencing Center for Infectious Disease"/>
            <person name="Wu L."/>
            <person name="Ma J."/>
        </authorList>
    </citation>
    <scope>NUCLEOTIDE SEQUENCE [LARGE SCALE GENOMIC DNA]</scope>
    <source>
        <strain evidence="1 2">CGMCC 1.12125</strain>
    </source>
</reference>
<name>A0ABD6CF28_9EURY</name>
<dbReference type="EMBL" id="JBHUDJ010000012">
    <property type="protein sequence ID" value="MFD1588464.1"/>
    <property type="molecule type" value="Genomic_DNA"/>
</dbReference>
<evidence type="ECO:0000313" key="1">
    <source>
        <dbReference type="EMBL" id="MFD1588464.1"/>
    </source>
</evidence>
<evidence type="ECO:0000313" key="2">
    <source>
        <dbReference type="Proteomes" id="UP001597119"/>
    </source>
</evidence>
<organism evidence="1 2">
    <name type="scientific">Halorientalis brevis</name>
    <dbReference type="NCBI Taxonomy" id="1126241"/>
    <lineage>
        <taxon>Archaea</taxon>
        <taxon>Methanobacteriati</taxon>
        <taxon>Methanobacteriota</taxon>
        <taxon>Stenosarchaea group</taxon>
        <taxon>Halobacteria</taxon>
        <taxon>Halobacteriales</taxon>
        <taxon>Haloarculaceae</taxon>
        <taxon>Halorientalis</taxon>
    </lineage>
</organism>
<accession>A0ABD6CF28</accession>
<dbReference type="RefSeq" id="WP_247382180.1">
    <property type="nucleotide sequence ID" value="NZ_JALLGV010000014.1"/>
</dbReference>
<dbReference type="Proteomes" id="UP001597119">
    <property type="component" value="Unassembled WGS sequence"/>
</dbReference>
<gene>
    <name evidence="1" type="ORF">ACFR9U_15905</name>
</gene>
<dbReference type="AlphaFoldDB" id="A0ABD6CF28"/>
<comment type="caution">
    <text evidence="1">The sequence shown here is derived from an EMBL/GenBank/DDBJ whole genome shotgun (WGS) entry which is preliminary data.</text>
</comment>